<comment type="caution">
    <text evidence="2">The sequence shown here is derived from an EMBL/GenBank/DDBJ whole genome shotgun (WGS) entry which is preliminary data.</text>
</comment>
<dbReference type="InterPro" id="IPR000073">
    <property type="entry name" value="AB_hydrolase_1"/>
</dbReference>
<dbReference type="InterPro" id="IPR044211">
    <property type="entry name" value="PPH_chloroplastic"/>
</dbReference>
<dbReference type="FunFam" id="3.40.50.1820:FF:000136">
    <property type="entry name" value="Pheophytinase, chloroplastic"/>
    <property type="match status" value="1"/>
</dbReference>
<sequence>MLFHQFALGGPYRQSFLAMEILSYNSAPCSHVVNLRVEFILKSSNSHHSRLALRSHRLWCTKIDSRHGSLRFCNSDQSVLKKLGYQGSLTSPNILQGSQNLGSKVLSGSYNDYVIGGEEDTRDILEREKSATKVVIPDLPDGSNGESGASLKSSFWEWKPKFNVHYEQAGCENVNSPPVLFLPGFGVGSFHYEKQLRDLGRDFRVWAIDFLGQGMSLPLEDPTPHSNEGDTSERKDYAWGFGDEAEPWASDLVYSIDLWRDQVQYFIEQVIGEPVYIVGNSLGGFVALYFAACNPHLVKGVTLLNATPFWGFLPNPIRSPRLAKVIPWAGTFPLPSSVRKLTEFVWQKISDPRSIAEVLKQVYADHSTKVDNVFSRILETTQHPAAAASFASIMFAPRGELSFREALSRCHMNKVPVCLMYGKEDPWVKPVWGLQVKRQVPEAPYYEISPAGHCPHDEVPELFGLGRREAGDIAFYVKEVCSLGCLCNRIAELKVVVKTIAEGKEYDQEEGSRFMNTELHSEELVRDGSRKSARELLVTVVVVQVVNYLLRGWIRSLETQGSIAFPLLDDGESIQYSIARDLEFVRDGSRKSVRVHFFGPKFSLWNMIASYVKSHLGKSDLKS</sequence>
<protein>
    <submittedName>
        <fullName evidence="2">Pheophytinase, chloroplastic</fullName>
    </submittedName>
</protein>
<evidence type="ECO:0000313" key="3">
    <source>
        <dbReference type="Proteomes" id="UP000516437"/>
    </source>
</evidence>
<keyword evidence="3" id="KW-1185">Reference proteome</keyword>
<dbReference type="PANTHER" id="PTHR47280">
    <property type="entry name" value="PHEOPHYTINASE, CHLOROPLASTIC"/>
    <property type="match status" value="1"/>
</dbReference>
<organism evidence="2 3">
    <name type="scientific">Morella rubra</name>
    <name type="common">Chinese bayberry</name>
    <dbReference type="NCBI Taxonomy" id="262757"/>
    <lineage>
        <taxon>Eukaryota</taxon>
        <taxon>Viridiplantae</taxon>
        <taxon>Streptophyta</taxon>
        <taxon>Embryophyta</taxon>
        <taxon>Tracheophyta</taxon>
        <taxon>Spermatophyta</taxon>
        <taxon>Magnoliopsida</taxon>
        <taxon>eudicotyledons</taxon>
        <taxon>Gunneridae</taxon>
        <taxon>Pentapetalae</taxon>
        <taxon>rosids</taxon>
        <taxon>fabids</taxon>
        <taxon>Fagales</taxon>
        <taxon>Myricaceae</taxon>
        <taxon>Morella</taxon>
    </lineage>
</organism>
<dbReference type="Pfam" id="PF12697">
    <property type="entry name" value="Abhydrolase_6"/>
    <property type="match status" value="1"/>
</dbReference>
<dbReference type="Proteomes" id="UP000516437">
    <property type="component" value="Chromosome 1"/>
</dbReference>
<dbReference type="EMBL" id="RXIC02000019">
    <property type="protein sequence ID" value="KAB1224945.1"/>
    <property type="molecule type" value="Genomic_DNA"/>
</dbReference>
<dbReference type="PANTHER" id="PTHR47280:SF1">
    <property type="entry name" value="PHEOPHYTINASE, CHLOROPLASTIC"/>
    <property type="match status" value="1"/>
</dbReference>
<dbReference type="GO" id="GO:0080124">
    <property type="term" value="F:pheophytinase activity"/>
    <property type="evidence" value="ECO:0007669"/>
    <property type="project" value="InterPro"/>
</dbReference>
<evidence type="ECO:0000313" key="2">
    <source>
        <dbReference type="EMBL" id="KAB1224945.1"/>
    </source>
</evidence>
<dbReference type="AlphaFoldDB" id="A0A6A1WI34"/>
<proteinExistence type="predicted"/>
<feature type="domain" description="AB hydrolase-1" evidence="1">
    <location>
        <begin position="179"/>
        <end position="462"/>
    </location>
</feature>
<reference evidence="2 3" key="1">
    <citation type="journal article" date="2019" name="Plant Biotechnol. J.">
        <title>The red bayberry genome and genetic basis of sex determination.</title>
        <authorList>
            <person name="Jia H.M."/>
            <person name="Jia H.J."/>
            <person name="Cai Q.L."/>
            <person name="Wang Y."/>
            <person name="Zhao H.B."/>
            <person name="Yang W.F."/>
            <person name="Wang G.Y."/>
            <person name="Li Y.H."/>
            <person name="Zhan D.L."/>
            <person name="Shen Y.T."/>
            <person name="Niu Q.F."/>
            <person name="Chang L."/>
            <person name="Qiu J."/>
            <person name="Zhao L."/>
            <person name="Xie H.B."/>
            <person name="Fu W.Y."/>
            <person name="Jin J."/>
            <person name="Li X.W."/>
            <person name="Jiao Y."/>
            <person name="Zhou C.C."/>
            <person name="Tu T."/>
            <person name="Chai C.Y."/>
            <person name="Gao J.L."/>
            <person name="Fan L.J."/>
            <person name="van de Weg E."/>
            <person name="Wang J.Y."/>
            <person name="Gao Z.S."/>
        </authorList>
    </citation>
    <scope>NUCLEOTIDE SEQUENCE [LARGE SCALE GENOMIC DNA]</scope>
    <source>
        <tissue evidence="2">Leaves</tissue>
    </source>
</reference>
<gene>
    <name evidence="2" type="ORF">CJ030_MR1G013999</name>
</gene>
<dbReference type="InterPro" id="IPR029058">
    <property type="entry name" value="AB_hydrolase_fold"/>
</dbReference>
<dbReference type="OrthoDB" id="408373at2759"/>
<evidence type="ECO:0000259" key="1">
    <source>
        <dbReference type="Pfam" id="PF12697"/>
    </source>
</evidence>
<dbReference type="GO" id="GO:0015996">
    <property type="term" value="P:chlorophyll catabolic process"/>
    <property type="evidence" value="ECO:0007669"/>
    <property type="project" value="InterPro"/>
</dbReference>
<name>A0A6A1WI34_9ROSI</name>
<accession>A0A6A1WI34</accession>
<dbReference type="GO" id="GO:0009507">
    <property type="term" value="C:chloroplast"/>
    <property type="evidence" value="ECO:0007669"/>
    <property type="project" value="TreeGrafter"/>
</dbReference>
<dbReference type="Gene3D" id="3.40.50.1820">
    <property type="entry name" value="alpha/beta hydrolase"/>
    <property type="match status" value="1"/>
</dbReference>
<dbReference type="SUPFAM" id="SSF53474">
    <property type="entry name" value="alpha/beta-Hydrolases"/>
    <property type="match status" value="1"/>
</dbReference>